<dbReference type="Proteomes" id="UP000501802">
    <property type="component" value="Chromosome"/>
</dbReference>
<dbReference type="PANTHER" id="PTHR38434">
    <property type="entry name" value="BLL2549 PROTEIN"/>
    <property type="match status" value="1"/>
</dbReference>
<feature type="transmembrane region" description="Helical" evidence="1">
    <location>
        <begin position="174"/>
        <end position="192"/>
    </location>
</feature>
<evidence type="ECO:0000256" key="1">
    <source>
        <dbReference type="SAM" id="Phobius"/>
    </source>
</evidence>
<feature type="transmembrane region" description="Helical" evidence="1">
    <location>
        <begin position="759"/>
        <end position="776"/>
    </location>
</feature>
<protein>
    <submittedName>
        <fullName evidence="2">DUF2339 domain-containing protein</fullName>
    </submittedName>
</protein>
<evidence type="ECO:0000313" key="2">
    <source>
        <dbReference type="EMBL" id="QIP12675.1"/>
    </source>
</evidence>
<feature type="transmembrane region" description="Helical" evidence="1">
    <location>
        <begin position="603"/>
        <end position="623"/>
    </location>
</feature>
<feature type="transmembrane region" description="Helical" evidence="1">
    <location>
        <begin position="444"/>
        <end position="460"/>
    </location>
</feature>
<keyword evidence="3" id="KW-1185">Reference proteome</keyword>
<keyword evidence="1" id="KW-1133">Transmembrane helix</keyword>
<dbReference type="AlphaFoldDB" id="A0A6G9AK70"/>
<feature type="transmembrane region" description="Helical" evidence="1">
    <location>
        <begin position="363"/>
        <end position="383"/>
    </location>
</feature>
<dbReference type="EMBL" id="CP050063">
    <property type="protein sequence ID" value="QIP12675.1"/>
    <property type="molecule type" value="Genomic_DNA"/>
</dbReference>
<gene>
    <name evidence="2" type="ORF">G8759_08580</name>
</gene>
<dbReference type="PANTHER" id="PTHR38434:SF1">
    <property type="entry name" value="BLL2549 PROTEIN"/>
    <property type="match status" value="1"/>
</dbReference>
<feature type="transmembrane region" description="Helical" evidence="1">
    <location>
        <begin position="734"/>
        <end position="752"/>
    </location>
</feature>
<feature type="transmembrane region" description="Helical" evidence="1">
    <location>
        <begin position="331"/>
        <end position="351"/>
    </location>
</feature>
<dbReference type="InterPro" id="IPR019286">
    <property type="entry name" value="DUF2339_TM"/>
</dbReference>
<feature type="transmembrane region" description="Helical" evidence="1">
    <location>
        <begin position="198"/>
        <end position="219"/>
    </location>
</feature>
<dbReference type="Pfam" id="PF10101">
    <property type="entry name" value="DUF2339"/>
    <property type="match status" value="1"/>
</dbReference>
<reference evidence="2 3" key="1">
    <citation type="submission" date="2020-03" db="EMBL/GenBank/DDBJ databases">
        <authorList>
            <person name="Kim M.K."/>
        </authorList>
    </citation>
    <scope>NUCLEOTIDE SEQUENCE [LARGE SCALE GENOMIC DNA]</scope>
    <source>
        <strain evidence="2 3">BT328</strain>
    </source>
</reference>
<feature type="transmembrane region" description="Helical" evidence="1">
    <location>
        <begin position="277"/>
        <end position="297"/>
    </location>
</feature>
<feature type="transmembrane region" description="Helical" evidence="1">
    <location>
        <begin position="420"/>
        <end position="438"/>
    </location>
</feature>
<feature type="transmembrane region" description="Helical" evidence="1">
    <location>
        <begin position="389"/>
        <end position="411"/>
    </location>
</feature>
<feature type="transmembrane region" description="Helical" evidence="1">
    <location>
        <begin position="682"/>
        <end position="705"/>
    </location>
</feature>
<feature type="transmembrane region" description="Helical" evidence="1">
    <location>
        <begin position="231"/>
        <end position="250"/>
    </location>
</feature>
<keyword evidence="1" id="KW-0472">Membrane</keyword>
<dbReference type="RefSeq" id="WP_167207008.1">
    <property type="nucleotide sequence ID" value="NZ_CP050063.1"/>
</dbReference>
<feature type="transmembrane region" description="Helical" evidence="1">
    <location>
        <begin position="643"/>
        <end position="661"/>
    </location>
</feature>
<feature type="transmembrane region" description="Helical" evidence="1">
    <location>
        <begin position="546"/>
        <end position="567"/>
    </location>
</feature>
<feature type="transmembrane region" description="Helical" evidence="1">
    <location>
        <begin position="505"/>
        <end position="525"/>
    </location>
</feature>
<sequence>MEAFLLFVLIVLVIVANSRFSAVKQLLENQHTDLTNLRNDLLKFRNEIVNNAGPAPTPELTTERTVEKPPVVAIPPIEVPPVVVTEPELVLPLATVPDIRPEPTSEIPSLRPIPQPIIPAEPTPSFFQRFLAENPDLEKFIGENLINKIGIAILVAGIGYFVKFAIDQQWINEIGRVFIGILAGGLLLGVAHRMRNSFVAFSSVLVAGGLSVLYFTIAIAFSDYKIFSQTVAFVLMVVITGFSVLLAIAYNRPALAVMSLIGGFATPFMASSGQGNYIVLFTYLLVLDCGMLVLAYFKKWNIVHFVAYGFTVLLYSLWLSGEVNGVKNAPYVGALIFATLFYLVFMAMNLIYNLKERKKFSAVEISLLMSNTAFYYAAGMFILSSINQGAYQGLFTAGLAVINAGIALLLYRREFVDRTLIYLLIGLIITFASLTIPVQLDGNFITMFWALEAVLLLWLAQRSGITLIATGAIVVMGLMLISLTMDWANLYGVASTPPLPIILNKAFITSSIAIIGLLLTNRLLRNQTSPFQLWMGQLSVPAYTRIIRYLTLLTIYLSGAFEVNYQLITAFGFGPNRTILLGTYHLSFAFVLLLIARRYQVRSWLLQTSVIGLLGLILFITLFSPAVLELLGTYYRGDEPSLIGYPLHYLSLAAVVGILVLGSQVKSLLEPIPPLITKIWPWLLGFVVVYIASYELAAHVIFFNFSAADIARQPSQKIVIDDRYYALLVQTNKVGLPIIWGLCAFAFMYLGLTRRNRAFRIMSLSLFALTLLKLFFYDLQGISEGGRIAAFISLGALLLIISFMYQRIKQLILANDTTPPTAEQ</sequence>
<feature type="transmembrane region" description="Helical" evidence="1">
    <location>
        <begin position="579"/>
        <end position="596"/>
    </location>
</feature>
<proteinExistence type="predicted"/>
<organism evidence="2 3">
    <name type="scientific">Spirosoma aureum</name>
    <dbReference type="NCBI Taxonomy" id="2692134"/>
    <lineage>
        <taxon>Bacteria</taxon>
        <taxon>Pseudomonadati</taxon>
        <taxon>Bacteroidota</taxon>
        <taxon>Cytophagia</taxon>
        <taxon>Cytophagales</taxon>
        <taxon>Cytophagaceae</taxon>
        <taxon>Spirosoma</taxon>
    </lineage>
</organism>
<feature type="transmembrane region" description="Helical" evidence="1">
    <location>
        <begin position="302"/>
        <end position="319"/>
    </location>
</feature>
<keyword evidence="1" id="KW-0812">Transmembrane</keyword>
<feature type="transmembrane region" description="Helical" evidence="1">
    <location>
        <begin position="145"/>
        <end position="162"/>
    </location>
</feature>
<feature type="transmembrane region" description="Helical" evidence="1">
    <location>
        <begin position="788"/>
        <end position="805"/>
    </location>
</feature>
<dbReference type="KEGG" id="spib:G8759_08580"/>
<accession>A0A6G9AK70</accession>
<evidence type="ECO:0000313" key="3">
    <source>
        <dbReference type="Proteomes" id="UP000501802"/>
    </source>
</evidence>
<feature type="transmembrane region" description="Helical" evidence="1">
    <location>
        <begin position="467"/>
        <end position="485"/>
    </location>
</feature>
<name>A0A6G9AK70_9BACT</name>